<evidence type="ECO:0000256" key="5">
    <source>
        <dbReference type="SAM" id="MobiDB-lite"/>
    </source>
</evidence>
<gene>
    <name evidence="7" type="ORF">S06H3_63777</name>
</gene>
<evidence type="ECO:0000256" key="1">
    <source>
        <dbReference type="ARBA" id="ARBA00022679"/>
    </source>
</evidence>
<dbReference type="PROSITE" id="PS50011">
    <property type="entry name" value="PROTEIN_KINASE_DOM"/>
    <property type="match status" value="1"/>
</dbReference>
<keyword evidence="2" id="KW-0547">Nucleotide-binding</keyword>
<evidence type="ECO:0000256" key="4">
    <source>
        <dbReference type="ARBA" id="ARBA00022840"/>
    </source>
</evidence>
<dbReference type="InterPro" id="IPR011009">
    <property type="entry name" value="Kinase-like_dom_sf"/>
</dbReference>
<accession>X1QWN6</accession>
<feature type="region of interest" description="Disordered" evidence="5">
    <location>
        <begin position="1"/>
        <end position="27"/>
    </location>
</feature>
<dbReference type="GO" id="GO:0004674">
    <property type="term" value="F:protein serine/threonine kinase activity"/>
    <property type="evidence" value="ECO:0007669"/>
    <property type="project" value="TreeGrafter"/>
</dbReference>
<evidence type="ECO:0000256" key="2">
    <source>
        <dbReference type="ARBA" id="ARBA00022741"/>
    </source>
</evidence>
<keyword evidence="1" id="KW-0808">Transferase</keyword>
<dbReference type="PANTHER" id="PTHR43289">
    <property type="entry name" value="MITOGEN-ACTIVATED PROTEIN KINASE KINASE KINASE 20-RELATED"/>
    <property type="match status" value="1"/>
</dbReference>
<dbReference type="Pfam" id="PF00069">
    <property type="entry name" value="Pkinase"/>
    <property type="match status" value="1"/>
</dbReference>
<dbReference type="EMBL" id="BARV01042399">
    <property type="protein sequence ID" value="GAI47704.1"/>
    <property type="molecule type" value="Genomic_DNA"/>
</dbReference>
<protein>
    <recommendedName>
        <fullName evidence="6">Protein kinase domain-containing protein</fullName>
    </recommendedName>
</protein>
<sequence>MSDARGKNNKGPDEEEGIPTASFPGSGKKAIGQVGPYKLLSVLGEGGCGIVYLAEREKPVKRRVALKIIKPGMDSKQVIARFEAERQALALLDHPNIAHVYNAGTTEAGRLYFVMEYVKGVPIM</sequence>
<feature type="compositionally biased region" description="Basic and acidic residues" evidence="5">
    <location>
        <begin position="1"/>
        <end position="12"/>
    </location>
</feature>
<comment type="caution">
    <text evidence="7">The sequence shown here is derived from an EMBL/GenBank/DDBJ whole genome shotgun (WGS) entry which is preliminary data.</text>
</comment>
<evidence type="ECO:0000256" key="3">
    <source>
        <dbReference type="ARBA" id="ARBA00022777"/>
    </source>
</evidence>
<dbReference type="GO" id="GO:0005524">
    <property type="term" value="F:ATP binding"/>
    <property type="evidence" value="ECO:0007669"/>
    <property type="project" value="UniProtKB-KW"/>
</dbReference>
<feature type="non-terminal residue" evidence="7">
    <location>
        <position position="124"/>
    </location>
</feature>
<dbReference type="SUPFAM" id="SSF56112">
    <property type="entry name" value="Protein kinase-like (PK-like)"/>
    <property type="match status" value="1"/>
</dbReference>
<keyword evidence="4" id="KW-0067">ATP-binding</keyword>
<dbReference type="PANTHER" id="PTHR43289:SF6">
    <property type="entry name" value="SERINE_THREONINE-PROTEIN KINASE NEKL-3"/>
    <property type="match status" value="1"/>
</dbReference>
<dbReference type="AlphaFoldDB" id="X1QWN6"/>
<organism evidence="7">
    <name type="scientific">marine sediment metagenome</name>
    <dbReference type="NCBI Taxonomy" id="412755"/>
    <lineage>
        <taxon>unclassified sequences</taxon>
        <taxon>metagenomes</taxon>
        <taxon>ecological metagenomes</taxon>
    </lineage>
</organism>
<dbReference type="InterPro" id="IPR000719">
    <property type="entry name" value="Prot_kinase_dom"/>
</dbReference>
<reference evidence="7" key="1">
    <citation type="journal article" date="2014" name="Front. Microbiol.">
        <title>High frequency of phylogenetically diverse reductive dehalogenase-homologous genes in deep subseafloor sedimentary metagenomes.</title>
        <authorList>
            <person name="Kawai M."/>
            <person name="Futagami T."/>
            <person name="Toyoda A."/>
            <person name="Takaki Y."/>
            <person name="Nishi S."/>
            <person name="Hori S."/>
            <person name="Arai W."/>
            <person name="Tsubouchi T."/>
            <person name="Morono Y."/>
            <person name="Uchiyama I."/>
            <person name="Ito T."/>
            <person name="Fujiyama A."/>
            <person name="Inagaki F."/>
            <person name="Takami H."/>
        </authorList>
    </citation>
    <scope>NUCLEOTIDE SEQUENCE</scope>
    <source>
        <strain evidence="7">Expedition CK06-06</strain>
    </source>
</reference>
<dbReference type="Gene3D" id="3.30.200.20">
    <property type="entry name" value="Phosphorylase Kinase, domain 1"/>
    <property type="match status" value="1"/>
</dbReference>
<keyword evidence="3" id="KW-0418">Kinase</keyword>
<name>X1QWN6_9ZZZZ</name>
<proteinExistence type="predicted"/>
<evidence type="ECO:0000313" key="7">
    <source>
        <dbReference type="EMBL" id="GAI47704.1"/>
    </source>
</evidence>
<feature type="domain" description="Protein kinase" evidence="6">
    <location>
        <begin position="37"/>
        <end position="124"/>
    </location>
</feature>
<evidence type="ECO:0000259" key="6">
    <source>
        <dbReference type="PROSITE" id="PS50011"/>
    </source>
</evidence>